<dbReference type="SMART" id="SM00479">
    <property type="entry name" value="EXOIII"/>
    <property type="match status" value="1"/>
</dbReference>
<keyword evidence="10" id="KW-1185">Reference proteome</keyword>
<dbReference type="SUPFAM" id="SSF53098">
    <property type="entry name" value="Ribonuclease H-like"/>
    <property type="match status" value="1"/>
</dbReference>
<organism evidence="9 10">
    <name type="scientific">Citrus x changshan-huyou</name>
    <dbReference type="NCBI Taxonomy" id="2935761"/>
    <lineage>
        <taxon>Eukaryota</taxon>
        <taxon>Viridiplantae</taxon>
        <taxon>Streptophyta</taxon>
        <taxon>Embryophyta</taxon>
        <taxon>Tracheophyta</taxon>
        <taxon>Spermatophyta</taxon>
        <taxon>Magnoliopsida</taxon>
        <taxon>eudicotyledons</taxon>
        <taxon>Gunneridae</taxon>
        <taxon>Pentapetalae</taxon>
        <taxon>rosids</taxon>
        <taxon>malvids</taxon>
        <taxon>Sapindales</taxon>
        <taxon>Rutaceae</taxon>
        <taxon>Aurantioideae</taxon>
        <taxon>Citrus</taxon>
    </lineage>
</organism>
<comment type="similarity">
    <text evidence="7">Belongs to the exonuclease superfamily. TREX family.</text>
</comment>
<dbReference type="InterPro" id="IPR040393">
    <property type="entry name" value="TREX1/2"/>
</dbReference>
<protein>
    <recommendedName>
        <fullName evidence="8">Exonuclease domain-containing protein</fullName>
    </recommendedName>
</protein>
<accession>A0AAP0QCW4</accession>
<comment type="caution">
    <text evidence="9">The sequence shown here is derived from an EMBL/GenBank/DDBJ whole genome shotgun (WGS) entry which is preliminary data.</text>
</comment>
<dbReference type="InterPro" id="IPR012337">
    <property type="entry name" value="RNaseH-like_sf"/>
</dbReference>
<dbReference type="GO" id="GO:0005737">
    <property type="term" value="C:cytoplasm"/>
    <property type="evidence" value="ECO:0007669"/>
    <property type="project" value="TreeGrafter"/>
</dbReference>
<dbReference type="GO" id="GO:0006308">
    <property type="term" value="P:DNA catabolic process"/>
    <property type="evidence" value="ECO:0007669"/>
    <property type="project" value="TreeGrafter"/>
</dbReference>
<comment type="cofactor">
    <cofactor evidence="1">
        <name>Mg(2+)</name>
        <dbReference type="ChEBI" id="CHEBI:18420"/>
    </cofactor>
</comment>
<dbReference type="GO" id="GO:0003676">
    <property type="term" value="F:nucleic acid binding"/>
    <property type="evidence" value="ECO:0007669"/>
    <property type="project" value="InterPro"/>
</dbReference>
<sequence length="326" mass="37089">MMMRAMWHSILQVPTTTRCRIHSFSFLGSTYIGRLTESLFTSRSTCHAHALHARWISRPISARIGQRSCDLKSSEPSNLRHEFLDTTVEQNIKNNNSLARNFASIRYSDAEPIILEMGNSKCLVRLFGLDIETTGFFRDGERIIEIAIRDLLGGKNSCFQTLVNPERHVPNSHIHGITTKMVNRSYVPRMEDLIPIVIKYVNSRLGPGEIAIFVAHNARRFDVPFLAKEFSRCSMNIPDNWRFLDTLPLARELMKQNGSVSSKTSLQALREYFGIPLEGSAHRAMSDVNSLASILERITSDLNFTLSDLLKTSFRANFDHSKKNKK</sequence>
<evidence type="ECO:0000313" key="9">
    <source>
        <dbReference type="EMBL" id="KAK9182239.1"/>
    </source>
</evidence>
<evidence type="ECO:0000256" key="6">
    <source>
        <dbReference type="ARBA" id="ARBA00022842"/>
    </source>
</evidence>
<keyword evidence="3" id="KW-0479">Metal-binding</keyword>
<evidence type="ECO:0000256" key="1">
    <source>
        <dbReference type="ARBA" id="ARBA00001946"/>
    </source>
</evidence>
<evidence type="ECO:0000256" key="7">
    <source>
        <dbReference type="ARBA" id="ARBA00025769"/>
    </source>
</evidence>
<proteinExistence type="inferred from homology"/>
<keyword evidence="4" id="KW-0378">Hydrolase</keyword>
<dbReference type="AlphaFoldDB" id="A0AAP0QCW4"/>
<keyword evidence="5" id="KW-0269">Exonuclease</keyword>
<dbReference type="Gene3D" id="3.30.420.10">
    <property type="entry name" value="Ribonuclease H-like superfamily/Ribonuclease H"/>
    <property type="match status" value="1"/>
</dbReference>
<dbReference type="PANTHER" id="PTHR13058:SF19">
    <property type="entry name" value="LD40940P"/>
    <property type="match status" value="1"/>
</dbReference>
<dbReference type="Pfam" id="PF00929">
    <property type="entry name" value="RNase_T"/>
    <property type="match status" value="1"/>
</dbReference>
<dbReference type="GO" id="GO:0046872">
    <property type="term" value="F:metal ion binding"/>
    <property type="evidence" value="ECO:0007669"/>
    <property type="project" value="UniProtKB-KW"/>
</dbReference>
<name>A0AAP0QCW4_9ROSI</name>
<evidence type="ECO:0000313" key="10">
    <source>
        <dbReference type="Proteomes" id="UP001428341"/>
    </source>
</evidence>
<dbReference type="EMBL" id="JBCGBO010000024">
    <property type="protein sequence ID" value="KAK9182239.1"/>
    <property type="molecule type" value="Genomic_DNA"/>
</dbReference>
<dbReference type="InterPro" id="IPR036397">
    <property type="entry name" value="RNaseH_sf"/>
</dbReference>
<evidence type="ECO:0000256" key="3">
    <source>
        <dbReference type="ARBA" id="ARBA00022723"/>
    </source>
</evidence>
<evidence type="ECO:0000259" key="8">
    <source>
        <dbReference type="SMART" id="SM00479"/>
    </source>
</evidence>
<keyword evidence="2" id="KW-0540">Nuclease</keyword>
<gene>
    <name evidence="9" type="ORF">WN944_025382</name>
</gene>
<dbReference type="Proteomes" id="UP001428341">
    <property type="component" value="Unassembled WGS sequence"/>
</dbReference>
<evidence type="ECO:0000256" key="4">
    <source>
        <dbReference type="ARBA" id="ARBA00022801"/>
    </source>
</evidence>
<evidence type="ECO:0000256" key="2">
    <source>
        <dbReference type="ARBA" id="ARBA00022722"/>
    </source>
</evidence>
<evidence type="ECO:0000256" key="5">
    <source>
        <dbReference type="ARBA" id="ARBA00022839"/>
    </source>
</evidence>
<dbReference type="CDD" id="cd06127">
    <property type="entry name" value="DEDDh"/>
    <property type="match status" value="1"/>
</dbReference>
<feature type="domain" description="Exonuclease" evidence="8">
    <location>
        <begin position="125"/>
        <end position="304"/>
    </location>
</feature>
<dbReference type="PANTHER" id="PTHR13058">
    <property type="entry name" value="THREE PRIME REPAIR EXONUCLEASE 1, 2"/>
    <property type="match status" value="1"/>
</dbReference>
<keyword evidence="6" id="KW-0460">Magnesium</keyword>
<dbReference type="InterPro" id="IPR013520">
    <property type="entry name" value="Ribonucl_H"/>
</dbReference>
<dbReference type="GO" id="GO:0008296">
    <property type="term" value="F:3'-5'-DNA exonuclease activity"/>
    <property type="evidence" value="ECO:0007669"/>
    <property type="project" value="TreeGrafter"/>
</dbReference>
<reference evidence="9 10" key="1">
    <citation type="submission" date="2024-05" db="EMBL/GenBank/DDBJ databases">
        <title>Haplotype-resolved chromosome-level genome assembly of Huyou (Citrus changshanensis).</title>
        <authorList>
            <person name="Miao C."/>
            <person name="Chen W."/>
            <person name="Wu Y."/>
            <person name="Wang L."/>
            <person name="Zhao S."/>
            <person name="Grierson D."/>
            <person name="Xu C."/>
            <person name="Chen K."/>
        </authorList>
    </citation>
    <scope>NUCLEOTIDE SEQUENCE [LARGE SCALE GENOMIC DNA]</scope>
    <source>
        <strain evidence="9">01-14</strain>
        <tissue evidence="9">Leaf</tissue>
    </source>
</reference>